<evidence type="ECO:0008006" key="3">
    <source>
        <dbReference type="Google" id="ProtNLM"/>
    </source>
</evidence>
<organism evidence="1 2">
    <name type="scientific">Halomicronema hongdechloris C2206</name>
    <dbReference type="NCBI Taxonomy" id="1641165"/>
    <lineage>
        <taxon>Bacteria</taxon>
        <taxon>Bacillati</taxon>
        <taxon>Cyanobacteriota</taxon>
        <taxon>Cyanophyceae</taxon>
        <taxon>Nodosilineales</taxon>
        <taxon>Nodosilineaceae</taxon>
        <taxon>Halomicronema</taxon>
    </lineage>
</organism>
<dbReference type="KEGG" id="hhg:XM38_005020"/>
<dbReference type="Proteomes" id="UP000191901">
    <property type="component" value="Chromosome"/>
</dbReference>
<dbReference type="OrthoDB" id="5472311at2"/>
<dbReference type="AlphaFoldDB" id="A0A1Z3HH24"/>
<proteinExistence type="predicted"/>
<dbReference type="RefSeq" id="WP_088428980.1">
    <property type="nucleotide sequence ID" value="NZ_CP021983.2"/>
</dbReference>
<name>A0A1Z3HH24_9CYAN</name>
<protein>
    <recommendedName>
        <fullName evidence="3">Glycosyltransferase family 1 protein</fullName>
    </recommendedName>
</protein>
<reference evidence="1 2" key="1">
    <citation type="journal article" date="2016" name="Biochim. Biophys. Acta">
        <title>Characterization of red-shifted phycobilisomes isolated from the chlorophyll f-containing cyanobacterium Halomicronema hongdechloris.</title>
        <authorList>
            <person name="Li Y."/>
            <person name="Lin Y."/>
            <person name="Garvey C.J."/>
            <person name="Birch D."/>
            <person name="Corkery R.W."/>
            <person name="Loughlin P.C."/>
            <person name="Scheer H."/>
            <person name="Willows R.D."/>
            <person name="Chen M."/>
        </authorList>
    </citation>
    <scope>NUCLEOTIDE SEQUENCE [LARGE SCALE GENOMIC DNA]</scope>
    <source>
        <strain evidence="1 2">C2206</strain>
    </source>
</reference>
<evidence type="ECO:0000313" key="1">
    <source>
        <dbReference type="EMBL" id="ASC69575.1"/>
    </source>
</evidence>
<evidence type="ECO:0000313" key="2">
    <source>
        <dbReference type="Proteomes" id="UP000191901"/>
    </source>
</evidence>
<dbReference type="STRING" id="1641165.XM38_19290"/>
<gene>
    <name evidence="1" type="ORF">XM38_005020</name>
</gene>
<sequence>MTPSVYFYLPQRFWPDALPQQAGEAWPGYVVGMYAWTIQTYLWLRERLACELVDTLPSAGIVLVHRNSLRAHAEPLRPHPERLLVCLQGDLPPYPQAQIHVVQNPLQADGRYRRLFLPHWPQPGLIPRDPSRRERFDTVAFFGHQDNLAGLGDDWTAALARLGLQWQPRLNRNRWNQSTGIHQRWHDYSDVDVVVAVRSWGWRPQWRTRCFGHKPATKLYNGWLAGVPVIAGLESAYRAERQSPLDYIEVKRPEDCLKALLRLQQETTLRRAMTHNAHRRSQTVRPDAIAHRWLAFFQEVAFPAYARWRTQSDWGRLWLIQRQQLAARWGRLESKLRSRVF</sequence>
<keyword evidence="2" id="KW-1185">Reference proteome</keyword>
<accession>A0A1Z3HH24</accession>
<dbReference type="EMBL" id="CP021983">
    <property type="protein sequence ID" value="ASC69575.1"/>
    <property type="molecule type" value="Genomic_DNA"/>
</dbReference>